<dbReference type="EMBL" id="JAQLYE010000045">
    <property type="protein sequence ID" value="MDB8019305.1"/>
    <property type="molecule type" value="Genomic_DNA"/>
</dbReference>
<proteinExistence type="predicted"/>
<dbReference type="InterPro" id="IPR029063">
    <property type="entry name" value="SAM-dependent_MTases_sf"/>
</dbReference>
<comment type="caution">
    <text evidence="9">The sequence shown here is derived from an EMBL/GenBank/DDBJ whole genome shotgun (WGS) entry which is preliminary data.</text>
</comment>
<evidence type="ECO:0000256" key="2">
    <source>
        <dbReference type="ARBA" id="ARBA00022603"/>
    </source>
</evidence>
<dbReference type="PRINTS" id="PR00507">
    <property type="entry name" value="N12N6MTFRASE"/>
</dbReference>
<evidence type="ECO:0000256" key="4">
    <source>
        <dbReference type="ARBA" id="ARBA00022691"/>
    </source>
</evidence>
<dbReference type="Proteomes" id="UP001212823">
    <property type="component" value="Unassembled WGS sequence"/>
</dbReference>
<dbReference type="PANTHER" id="PTHR42933:SF3">
    <property type="entry name" value="TYPE I RESTRICTION ENZYME MJAVIII METHYLASE SUBUNIT"/>
    <property type="match status" value="1"/>
</dbReference>
<dbReference type="GO" id="GO:0032259">
    <property type="term" value="P:methylation"/>
    <property type="evidence" value="ECO:0007669"/>
    <property type="project" value="UniProtKB-KW"/>
</dbReference>
<dbReference type="Gene3D" id="3.40.50.150">
    <property type="entry name" value="Vaccinia Virus protein VP39"/>
    <property type="match status" value="1"/>
</dbReference>
<dbReference type="PANTHER" id="PTHR42933">
    <property type="entry name" value="SLR6095 PROTEIN"/>
    <property type="match status" value="1"/>
</dbReference>
<organism evidence="9 10">
    <name type="scientific">Agathobacter rectalis</name>
    <dbReference type="NCBI Taxonomy" id="39491"/>
    <lineage>
        <taxon>Bacteria</taxon>
        <taxon>Bacillati</taxon>
        <taxon>Bacillota</taxon>
        <taxon>Clostridia</taxon>
        <taxon>Lachnospirales</taxon>
        <taxon>Lachnospiraceae</taxon>
        <taxon>Agathobacter</taxon>
    </lineage>
</organism>
<keyword evidence="6" id="KW-0238">DNA-binding</keyword>
<gene>
    <name evidence="9" type="ORF">PNE45_14945</name>
</gene>
<dbReference type="InterPro" id="IPR002052">
    <property type="entry name" value="DNA_methylase_N6_adenine_CS"/>
</dbReference>
<keyword evidence="4" id="KW-0949">S-adenosyl-L-methionine</keyword>
<keyword evidence="5" id="KW-0680">Restriction system</keyword>
<dbReference type="EC" id="2.1.1.72" evidence="1"/>
<evidence type="ECO:0000256" key="5">
    <source>
        <dbReference type="ARBA" id="ARBA00022747"/>
    </source>
</evidence>
<evidence type="ECO:0000313" key="10">
    <source>
        <dbReference type="Proteomes" id="UP001212823"/>
    </source>
</evidence>
<dbReference type="SUPFAM" id="SSF116734">
    <property type="entry name" value="DNA methylase specificity domain"/>
    <property type="match status" value="1"/>
</dbReference>
<evidence type="ECO:0000256" key="6">
    <source>
        <dbReference type="ARBA" id="ARBA00023125"/>
    </source>
</evidence>
<keyword evidence="2 9" id="KW-0489">Methyltransferase</keyword>
<dbReference type="PROSITE" id="PS00092">
    <property type="entry name" value="N6_MTASE"/>
    <property type="match status" value="1"/>
</dbReference>
<protein>
    <recommendedName>
        <fullName evidence="1">site-specific DNA-methyltransferase (adenine-specific)</fullName>
        <ecNumber evidence="1">2.1.1.72</ecNumber>
    </recommendedName>
</protein>
<dbReference type="Gene3D" id="3.90.220.20">
    <property type="entry name" value="DNA methylase specificity domains"/>
    <property type="match status" value="1"/>
</dbReference>
<dbReference type="SUPFAM" id="SSF53335">
    <property type="entry name" value="S-adenosyl-L-methionine-dependent methyltransferases"/>
    <property type="match status" value="1"/>
</dbReference>
<dbReference type="AlphaFoldDB" id="A0AAP3VAM1"/>
<dbReference type="Pfam" id="PF02384">
    <property type="entry name" value="N6_Mtase"/>
    <property type="match status" value="1"/>
</dbReference>
<evidence type="ECO:0000256" key="7">
    <source>
        <dbReference type="ARBA" id="ARBA00047942"/>
    </source>
</evidence>
<accession>A0AAP3VAM1</accession>
<dbReference type="CDD" id="cd02440">
    <property type="entry name" value="AdoMet_MTases"/>
    <property type="match status" value="1"/>
</dbReference>
<reference evidence="9" key="1">
    <citation type="submission" date="2023-01" db="EMBL/GenBank/DDBJ databases">
        <title>Human gut microbiome strain richness.</title>
        <authorList>
            <person name="Chen-Liaw A."/>
        </authorList>
    </citation>
    <scope>NUCLEOTIDE SEQUENCE</scope>
    <source>
        <strain evidence="9">1001283st1_D2_1001283B150209_150212</strain>
    </source>
</reference>
<sequence>MIRKENLEAMIKAIGYIQSSRSKVFEKKYSQFDCAIEVDFNGSGSINYPEDKGMKITRKTTCNFSQPENFVVLECITRLMDKGYRPEHIELEKEWTLGHSDKGGFADILVKDADGKTLFIVECKTAGNEYKKEFNNTLNDGGQLFSYWKQEGACKWLSLYASDFDGTNVSYTTETIDCSDDANILATAKKDPSILLYRDAGTTEDLFTAWDETYDKRLCGDVIFRDDSQAYQIGVKPLRKVDLNDFSENDKVVNKFEEILRHNNVSDKENAFNRLIALFICKLVDEIQKGDNDIVDFQYKVGTDTYETLQDRLQRLHKEGMEKFMREEIFYVADDYAENLVQQYTGQKRQKMIEDLRNTLRVLKFYTNNDFAFKDVHNEELFYQNGKILVEVVQLFENYRIIGSNDVQMLGDLFEQLLNKGFKQNEGQFFTPIPITRFIWDSLPVERIIKKADGIEFPKIIDYACGAGHFLTQGFEAVNAGVLAIDPTYHIDSRWTEHKIYGIEKDYRLARVSKISLFMHGAGNGNIIFGDGLENYPDKDIKPSSFDILVANPPYSVRSFKPHLKLKDNEFSILESISNDGSEIETLFVERITQLIKPAGIAAVVLPVTILNKEVESYIKARESILKNFKIRSIVQLGNKTFGATGQNTIVLFLEKFSEPPKRIDLVSDSIDSIFEARDLSDWEDNDILNAYLEKINVTKDDYYSIINSEYDFSHWKENSYFSTYVSSFEKLSTITNKLKQKSFKKLSEEEQSEWLNQKFLEYITDGEREKLTYFACVYNQLVLVIQSPDDNKEQEKFLGYKWSNRKGSEGIQIIEPGGLLYNDTNRNSDSTISYLIRNSFYDNPVDCGELEKYTHYIKLSDMIDFMSATFNKIIKTTKIRVKTPKPGYTLYSLANKAFTVSLGNRVVADEQLVENGTIPVYSANVFEPFGFIDKNNITDFSCDSVIWGIDGDWMVNVIKANNPFYPTDHCGVLRINNADIIPEYLALALEKEGKYERFSRSNRASVQRIRALELLIPDKKKQNDLLKKIEQIDISLKKQRDIIAQCKREIKDKFSELFGNIVTLEGADTITKIVNAP</sequence>
<dbReference type="GO" id="GO:0009007">
    <property type="term" value="F:site-specific DNA-methyltransferase (adenine-specific) activity"/>
    <property type="evidence" value="ECO:0007669"/>
    <property type="project" value="UniProtKB-EC"/>
</dbReference>
<dbReference type="InterPro" id="IPR044946">
    <property type="entry name" value="Restrct_endonuc_typeI_TRD_sf"/>
</dbReference>
<name>A0AAP3VAM1_9FIRM</name>
<dbReference type="GO" id="GO:0008170">
    <property type="term" value="F:N-methyltransferase activity"/>
    <property type="evidence" value="ECO:0007669"/>
    <property type="project" value="InterPro"/>
</dbReference>
<comment type="catalytic activity">
    <reaction evidence="7">
        <text>a 2'-deoxyadenosine in DNA + S-adenosyl-L-methionine = an N(6)-methyl-2'-deoxyadenosine in DNA + S-adenosyl-L-homocysteine + H(+)</text>
        <dbReference type="Rhea" id="RHEA:15197"/>
        <dbReference type="Rhea" id="RHEA-COMP:12418"/>
        <dbReference type="Rhea" id="RHEA-COMP:12419"/>
        <dbReference type="ChEBI" id="CHEBI:15378"/>
        <dbReference type="ChEBI" id="CHEBI:57856"/>
        <dbReference type="ChEBI" id="CHEBI:59789"/>
        <dbReference type="ChEBI" id="CHEBI:90615"/>
        <dbReference type="ChEBI" id="CHEBI:90616"/>
        <dbReference type="EC" id="2.1.1.72"/>
    </reaction>
</comment>
<dbReference type="RefSeq" id="WP_306775911.1">
    <property type="nucleotide sequence ID" value="NZ_JADPAO010000042.1"/>
</dbReference>
<feature type="domain" description="DNA methylase adenine-specific" evidence="8">
    <location>
        <begin position="408"/>
        <end position="719"/>
    </location>
</feature>
<evidence type="ECO:0000256" key="1">
    <source>
        <dbReference type="ARBA" id="ARBA00011900"/>
    </source>
</evidence>
<evidence type="ECO:0000313" key="9">
    <source>
        <dbReference type="EMBL" id="MDB8019305.1"/>
    </source>
</evidence>
<dbReference type="GO" id="GO:0009307">
    <property type="term" value="P:DNA restriction-modification system"/>
    <property type="evidence" value="ECO:0007669"/>
    <property type="project" value="UniProtKB-KW"/>
</dbReference>
<dbReference type="InterPro" id="IPR003356">
    <property type="entry name" value="DNA_methylase_A-5"/>
</dbReference>
<evidence type="ECO:0000259" key="8">
    <source>
        <dbReference type="Pfam" id="PF02384"/>
    </source>
</evidence>
<keyword evidence="3" id="KW-0808">Transferase</keyword>
<dbReference type="GO" id="GO:0003677">
    <property type="term" value="F:DNA binding"/>
    <property type="evidence" value="ECO:0007669"/>
    <property type="project" value="UniProtKB-KW"/>
</dbReference>
<dbReference type="InterPro" id="IPR051537">
    <property type="entry name" value="DNA_Adenine_Mtase"/>
</dbReference>
<evidence type="ECO:0000256" key="3">
    <source>
        <dbReference type="ARBA" id="ARBA00022679"/>
    </source>
</evidence>